<evidence type="ECO:0000313" key="5">
    <source>
        <dbReference type="Proteomes" id="UP001060771"/>
    </source>
</evidence>
<keyword evidence="1" id="KW-0414">Isoprene biosynthesis</keyword>
<dbReference type="InterPro" id="IPR055140">
    <property type="entry name" value="Thiolase_C_2"/>
</dbReference>
<dbReference type="InterPro" id="IPR016039">
    <property type="entry name" value="Thiolase-like"/>
</dbReference>
<feature type="domain" description="Thiolase C-terminal" evidence="3">
    <location>
        <begin position="243"/>
        <end position="394"/>
    </location>
</feature>
<evidence type="ECO:0000259" key="2">
    <source>
        <dbReference type="Pfam" id="PF00108"/>
    </source>
</evidence>
<evidence type="ECO:0000259" key="3">
    <source>
        <dbReference type="Pfam" id="PF22691"/>
    </source>
</evidence>
<name>A0ABN6SSR0_9CREN</name>
<dbReference type="Gene3D" id="3.40.47.10">
    <property type="match status" value="1"/>
</dbReference>
<keyword evidence="5" id="KW-1185">Reference proteome</keyword>
<accession>A0ABN6SSR0</accession>
<proteinExistence type="predicted"/>
<dbReference type="NCBIfam" id="NF004720">
    <property type="entry name" value="PRK06064.1"/>
    <property type="match status" value="1"/>
</dbReference>
<reference evidence="5" key="1">
    <citation type="submission" date="2022-09" db="EMBL/GenBank/DDBJ databases">
        <title>Complete genome sequence of Vulcanisaeta souniana.</title>
        <authorList>
            <person name="Kato S."/>
            <person name="Itoh T."/>
            <person name="Ohkuma M."/>
        </authorList>
    </citation>
    <scope>NUCLEOTIDE SEQUENCE [LARGE SCALE GENOMIC DNA]</scope>
    <source>
        <strain evidence="5">JCM 11219</strain>
    </source>
</reference>
<evidence type="ECO:0000313" key="4">
    <source>
        <dbReference type="EMBL" id="BDR92468.1"/>
    </source>
</evidence>
<dbReference type="NCBIfam" id="NF009228">
    <property type="entry name" value="PRK12578.1"/>
    <property type="match status" value="1"/>
</dbReference>
<dbReference type="EMBL" id="AP026830">
    <property type="protein sequence ID" value="BDR92468.1"/>
    <property type="molecule type" value="Genomic_DNA"/>
</dbReference>
<dbReference type="Proteomes" id="UP001060771">
    <property type="component" value="Chromosome"/>
</dbReference>
<gene>
    <name evidence="4" type="ORF">Vsou_15610</name>
</gene>
<sequence>MGIMREVAVVGVGHAKFGRRTDTTLGELAWEAVKEALEDARLDQRDIQYFVVGNAGGWSAESLPAVVVGEYCGLSPKGTMRVEAACATGSAALYNAYLAVASGMADIAMAIGVEKMYESPTPTVVEFIGRAGNYFWEFENFGLTFPGYYALYMTAYMNRFGATEEDFCKVAVKNHHYGSINPKAQFYGTKITIDQCLKSRYVAWPIKLYDASPITDGAAAAILVSEDLARKITDTPVWIRSVGVATGTANLSKRPDFIGLDAAYQAAEQAFKRIGIEHKDTWKYFDVADVHDCFTIAEVMAYEDLGFVERGMGIQLIRNGQTYKGGLIPVNLDGGLKAKGHPIGATGTSMAVEMTKQLRQSVEPRDRQADIYTGWALSHNVGGTGHYAYITIYSLDKDGSPKVKPRR</sequence>
<protein>
    <submittedName>
        <fullName evidence="4">Acetyl-CoA acetyltransferase</fullName>
    </submittedName>
</protein>
<organism evidence="4 5">
    <name type="scientific">Vulcanisaeta souniana JCM 11219</name>
    <dbReference type="NCBI Taxonomy" id="1293586"/>
    <lineage>
        <taxon>Archaea</taxon>
        <taxon>Thermoproteota</taxon>
        <taxon>Thermoprotei</taxon>
        <taxon>Thermoproteales</taxon>
        <taxon>Thermoproteaceae</taxon>
        <taxon>Vulcanisaeta</taxon>
    </lineage>
</organism>
<feature type="domain" description="Thiolase N-terminal" evidence="2">
    <location>
        <begin position="7"/>
        <end position="227"/>
    </location>
</feature>
<dbReference type="PIRSF" id="PIRSF000429">
    <property type="entry name" value="Ac-CoA_Ac_transf"/>
    <property type="match status" value="1"/>
</dbReference>
<dbReference type="Pfam" id="PF00108">
    <property type="entry name" value="Thiolase_N"/>
    <property type="match status" value="1"/>
</dbReference>
<dbReference type="PANTHER" id="PTHR42870:SF6">
    <property type="entry name" value="ACETYL-COA C-ACYLTRANSFERASE"/>
    <property type="match status" value="1"/>
</dbReference>
<dbReference type="Pfam" id="PF22691">
    <property type="entry name" value="Thiolase_C_1"/>
    <property type="match status" value="1"/>
</dbReference>
<dbReference type="SUPFAM" id="SSF53901">
    <property type="entry name" value="Thiolase-like"/>
    <property type="match status" value="2"/>
</dbReference>
<evidence type="ECO:0000256" key="1">
    <source>
        <dbReference type="ARBA" id="ARBA00023229"/>
    </source>
</evidence>
<dbReference type="CDD" id="cd00829">
    <property type="entry name" value="SCP-x_thiolase"/>
    <property type="match status" value="1"/>
</dbReference>
<dbReference type="PANTHER" id="PTHR42870">
    <property type="entry name" value="ACETYL-COA C-ACETYLTRANSFERASE"/>
    <property type="match status" value="1"/>
</dbReference>
<dbReference type="InterPro" id="IPR020616">
    <property type="entry name" value="Thiolase_N"/>
</dbReference>
<dbReference type="InterPro" id="IPR002155">
    <property type="entry name" value="Thiolase"/>
</dbReference>